<dbReference type="GO" id="GO:0050661">
    <property type="term" value="F:NADP binding"/>
    <property type="evidence" value="ECO:0007669"/>
    <property type="project" value="InterPro"/>
</dbReference>
<dbReference type="InterPro" id="IPR000960">
    <property type="entry name" value="Flavin_mOase"/>
</dbReference>
<name>R7TGA1_CAPTE</name>
<keyword evidence="11" id="KW-1185">Reference proteome</keyword>
<dbReference type="EC" id="1.-.-.-" evidence="8"/>
<dbReference type="GO" id="GO:0004499">
    <property type="term" value="F:N,N-dimethylaniline monooxygenase activity"/>
    <property type="evidence" value="ECO:0007669"/>
    <property type="project" value="InterPro"/>
</dbReference>
<dbReference type="InterPro" id="IPR020946">
    <property type="entry name" value="Flavin_mOase-like"/>
</dbReference>
<dbReference type="EMBL" id="AMQN01013178">
    <property type="status" value="NOT_ANNOTATED_CDS"/>
    <property type="molecule type" value="Genomic_DNA"/>
</dbReference>
<dbReference type="OrthoDB" id="66881at2759"/>
<dbReference type="Pfam" id="PF00743">
    <property type="entry name" value="FMO-like"/>
    <property type="match status" value="2"/>
</dbReference>
<evidence type="ECO:0000313" key="10">
    <source>
        <dbReference type="EnsemblMetazoa" id="CapteP216869"/>
    </source>
</evidence>
<evidence type="ECO:0000256" key="8">
    <source>
        <dbReference type="RuleBase" id="RU361177"/>
    </source>
</evidence>
<keyword evidence="7 8" id="KW-0503">Monooxygenase</keyword>
<comment type="similarity">
    <text evidence="2 8">Belongs to the FMO family.</text>
</comment>
<accession>R7TGA1</accession>
<dbReference type="OMA" id="HKRENIM"/>
<reference evidence="11" key="1">
    <citation type="submission" date="2012-12" db="EMBL/GenBank/DDBJ databases">
        <authorList>
            <person name="Hellsten U."/>
            <person name="Grimwood J."/>
            <person name="Chapman J.A."/>
            <person name="Shapiro H."/>
            <person name="Aerts A."/>
            <person name="Otillar R.P."/>
            <person name="Terry A.Y."/>
            <person name="Boore J.L."/>
            <person name="Simakov O."/>
            <person name="Marletaz F."/>
            <person name="Cho S.-J."/>
            <person name="Edsinger-Gonzales E."/>
            <person name="Havlak P."/>
            <person name="Kuo D.-H."/>
            <person name="Larsson T."/>
            <person name="Lv J."/>
            <person name="Arendt D."/>
            <person name="Savage R."/>
            <person name="Osoegawa K."/>
            <person name="de Jong P."/>
            <person name="Lindberg D.R."/>
            <person name="Seaver E.C."/>
            <person name="Weisblat D.A."/>
            <person name="Putnam N.H."/>
            <person name="Grigoriev I.V."/>
            <person name="Rokhsar D.S."/>
        </authorList>
    </citation>
    <scope>NUCLEOTIDE SEQUENCE</scope>
    <source>
        <strain evidence="11">I ESC-2004</strain>
    </source>
</reference>
<evidence type="ECO:0000256" key="1">
    <source>
        <dbReference type="ARBA" id="ARBA00001974"/>
    </source>
</evidence>
<comment type="cofactor">
    <cofactor evidence="1 8">
        <name>FAD</name>
        <dbReference type="ChEBI" id="CHEBI:57692"/>
    </cofactor>
</comment>
<keyword evidence="6 8" id="KW-0560">Oxidoreductase</keyword>
<keyword evidence="3 8" id="KW-0285">Flavoprotein</keyword>
<organism evidence="9">
    <name type="scientific">Capitella teleta</name>
    <name type="common">Polychaete worm</name>
    <dbReference type="NCBI Taxonomy" id="283909"/>
    <lineage>
        <taxon>Eukaryota</taxon>
        <taxon>Metazoa</taxon>
        <taxon>Spiralia</taxon>
        <taxon>Lophotrochozoa</taxon>
        <taxon>Annelida</taxon>
        <taxon>Polychaeta</taxon>
        <taxon>Sedentaria</taxon>
        <taxon>Scolecida</taxon>
        <taxon>Capitellidae</taxon>
        <taxon>Capitella</taxon>
    </lineage>
</organism>
<evidence type="ECO:0000256" key="4">
    <source>
        <dbReference type="ARBA" id="ARBA00022827"/>
    </source>
</evidence>
<dbReference type="EMBL" id="KB310013">
    <property type="protein sequence ID" value="ELT92739.1"/>
    <property type="molecule type" value="Genomic_DNA"/>
</dbReference>
<dbReference type="InterPro" id="IPR050346">
    <property type="entry name" value="FMO-like"/>
</dbReference>
<evidence type="ECO:0000313" key="9">
    <source>
        <dbReference type="EMBL" id="ELT92739.1"/>
    </source>
</evidence>
<dbReference type="InterPro" id="IPR036188">
    <property type="entry name" value="FAD/NAD-bd_sf"/>
</dbReference>
<evidence type="ECO:0000313" key="11">
    <source>
        <dbReference type="Proteomes" id="UP000014760"/>
    </source>
</evidence>
<proteinExistence type="inferred from homology"/>
<evidence type="ECO:0000256" key="3">
    <source>
        <dbReference type="ARBA" id="ARBA00022630"/>
    </source>
</evidence>
<keyword evidence="4 8" id="KW-0274">FAD</keyword>
<dbReference type="Gene3D" id="3.50.50.60">
    <property type="entry name" value="FAD/NAD(P)-binding domain"/>
    <property type="match status" value="2"/>
</dbReference>
<dbReference type="PRINTS" id="PR00370">
    <property type="entry name" value="FMOXYGENASE"/>
</dbReference>
<reference evidence="10" key="3">
    <citation type="submission" date="2015-06" db="UniProtKB">
        <authorList>
            <consortium name="EnsemblMetazoa"/>
        </authorList>
    </citation>
    <scope>IDENTIFICATION</scope>
</reference>
<evidence type="ECO:0000256" key="6">
    <source>
        <dbReference type="ARBA" id="ARBA00023002"/>
    </source>
</evidence>
<reference evidence="9 11" key="2">
    <citation type="journal article" date="2013" name="Nature">
        <title>Insights into bilaterian evolution from three spiralian genomes.</title>
        <authorList>
            <person name="Simakov O."/>
            <person name="Marletaz F."/>
            <person name="Cho S.J."/>
            <person name="Edsinger-Gonzales E."/>
            <person name="Havlak P."/>
            <person name="Hellsten U."/>
            <person name="Kuo D.H."/>
            <person name="Larsson T."/>
            <person name="Lv J."/>
            <person name="Arendt D."/>
            <person name="Savage R."/>
            <person name="Osoegawa K."/>
            <person name="de Jong P."/>
            <person name="Grimwood J."/>
            <person name="Chapman J.A."/>
            <person name="Shapiro H."/>
            <person name="Aerts A."/>
            <person name="Otillar R.P."/>
            <person name="Terry A.Y."/>
            <person name="Boore J.L."/>
            <person name="Grigoriev I.V."/>
            <person name="Lindberg D.R."/>
            <person name="Seaver E.C."/>
            <person name="Weisblat D.A."/>
            <person name="Putnam N.H."/>
            <person name="Rokhsar D.S."/>
        </authorList>
    </citation>
    <scope>NUCLEOTIDE SEQUENCE</scope>
    <source>
        <strain evidence="9 11">I ESC-2004</strain>
    </source>
</reference>
<dbReference type="PANTHER" id="PTHR23023">
    <property type="entry name" value="DIMETHYLANILINE MONOOXYGENASE"/>
    <property type="match status" value="1"/>
</dbReference>
<dbReference type="SUPFAM" id="SSF51905">
    <property type="entry name" value="FAD/NAD(P)-binding domain"/>
    <property type="match status" value="1"/>
</dbReference>
<evidence type="ECO:0000256" key="2">
    <source>
        <dbReference type="ARBA" id="ARBA00009183"/>
    </source>
</evidence>
<sequence length="400" mass="46089">MYRNLWTNGPKECLEFPDYTFDEHFGKALPSYPPRKVLLDYLKGRWKSEGDLKKWIRFNNCVRHVQYDEVSKTFQVQVEDLANRQLLPSETFDYVVVASGHFSTPILPDFPGLDHFPGRVSHAHDFRDATQYKGKRILAVGASYSVEDIATQCVKFGAKSVVISSNKSEKMGYDWPMSISERPLLQKVEGSMCFFIDGSSAEVDAIIFCTGYRYHYPYMEENLRLKTRNVFYPPNLYKGLLWMGPKGDGNQNGDGKLLYIGMSDLLYSFTLFDVEAHWAVKYIMGQIKVVEKGDMEQDWKQWVARLNKVESDLGLIRFQGAHIKDMSADSGYPYDVNVYDMFEGWYKDKREPNHGIMTYRDKSFTSKYTGTKAPLPVQPFMEAFDDSLECFVNGDHPQGD</sequence>
<dbReference type="Proteomes" id="UP000014760">
    <property type="component" value="Unassembled WGS sequence"/>
</dbReference>
<dbReference type="EnsemblMetazoa" id="CapteT216869">
    <property type="protein sequence ID" value="CapteP216869"/>
    <property type="gene ID" value="CapteG216869"/>
</dbReference>
<protein>
    <recommendedName>
        <fullName evidence="8">Flavin-containing monooxygenase</fullName>
        <ecNumber evidence="8">1.-.-.-</ecNumber>
    </recommendedName>
</protein>
<dbReference type="FunFam" id="3.50.50.60:FF:000138">
    <property type="entry name" value="Flavin-containing monooxygenase"/>
    <property type="match status" value="1"/>
</dbReference>
<evidence type="ECO:0000256" key="5">
    <source>
        <dbReference type="ARBA" id="ARBA00022857"/>
    </source>
</evidence>
<evidence type="ECO:0000256" key="7">
    <source>
        <dbReference type="ARBA" id="ARBA00023033"/>
    </source>
</evidence>
<dbReference type="GO" id="GO:0050660">
    <property type="term" value="F:flavin adenine dinucleotide binding"/>
    <property type="evidence" value="ECO:0007669"/>
    <property type="project" value="InterPro"/>
</dbReference>
<dbReference type="STRING" id="283909.R7TGA1"/>
<dbReference type="HOGENOM" id="CLU_006909_3_0_1"/>
<gene>
    <name evidence="9" type="ORF">CAPTEDRAFT_216869</name>
</gene>
<dbReference type="AlphaFoldDB" id="R7TGA1"/>
<keyword evidence="5" id="KW-0521">NADP</keyword>